<protein>
    <submittedName>
        <fullName evidence="2">Uncharacterized protein</fullName>
    </submittedName>
</protein>
<keyword evidence="1" id="KW-0812">Transmembrane</keyword>
<feature type="transmembrane region" description="Helical" evidence="1">
    <location>
        <begin position="752"/>
        <end position="774"/>
    </location>
</feature>
<keyword evidence="3" id="KW-1185">Reference proteome</keyword>
<name>A0A2S0MG87_9BURK</name>
<feature type="transmembrane region" description="Helical" evidence="1">
    <location>
        <begin position="426"/>
        <end position="443"/>
    </location>
</feature>
<dbReference type="Gene3D" id="1.20.1640.10">
    <property type="entry name" value="Multidrug efflux transporter AcrB transmembrane domain"/>
    <property type="match status" value="2"/>
</dbReference>
<dbReference type="PANTHER" id="PTHR33406:SF13">
    <property type="entry name" value="MEMBRANE PROTEIN YDFJ"/>
    <property type="match status" value="1"/>
</dbReference>
<accession>A0A2S0MG87</accession>
<dbReference type="EMBL" id="CP027666">
    <property type="protein sequence ID" value="AVO34904.1"/>
    <property type="molecule type" value="Genomic_DNA"/>
</dbReference>
<feature type="transmembrane region" description="Helical" evidence="1">
    <location>
        <begin position="265"/>
        <end position="281"/>
    </location>
</feature>
<feature type="transmembrane region" description="Helical" evidence="1">
    <location>
        <begin position="352"/>
        <end position="371"/>
    </location>
</feature>
<feature type="transmembrane region" description="Helical" evidence="1">
    <location>
        <begin position="780"/>
        <end position="801"/>
    </location>
</feature>
<dbReference type="GO" id="GO:0005886">
    <property type="term" value="C:plasma membrane"/>
    <property type="evidence" value="ECO:0007669"/>
    <property type="project" value="TreeGrafter"/>
</dbReference>
<feature type="transmembrane region" description="Helical" evidence="1">
    <location>
        <begin position="708"/>
        <end position="728"/>
    </location>
</feature>
<keyword evidence="1" id="KW-0472">Membrane</keyword>
<dbReference type="OrthoDB" id="9780358at2"/>
<feature type="transmembrane region" description="Helical" evidence="1">
    <location>
        <begin position="20"/>
        <end position="40"/>
    </location>
</feature>
<feature type="transmembrane region" description="Helical" evidence="1">
    <location>
        <begin position="287"/>
        <end position="309"/>
    </location>
</feature>
<feature type="transmembrane region" description="Helical" evidence="1">
    <location>
        <begin position="656"/>
        <end position="675"/>
    </location>
</feature>
<dbReference type="InterPro" id="IPR050545">
    <property type="entry name" value="Mycobact_MmpL"/>
</dbReference>
<dbReference type="KEGG" id="otk:C6570_12160"/>
<evidence type="ECO:0000256" key="1">
    <source>
        <dbReference type="SAM" id="Phobius"/>
    </source>
</evidence>
<feature type="transmembrane region" description="Helical" evidence="1">
    <location>
        <begin position="684"/>
        <end position="702"/>
    </location>
</feature>
<dbReference type="Proteomes" id="UP000239709">
    <property type="component" value="Chromosome"/>
</dbReference>
<gene>
    <name evidence="2" type="ORF">C6570_12160</name>
</gene>
<keyword evidence="1" id="KW-1133">Transmembrane helix</keyword>
<proteinExistence type="predicted"/>
<sequence>MRAEGSGSPGFPLDRPVSAPARYAVIAVWLILVVVSLWVLKGARLSTDMSAFLPSNPDEHQRLLVDQIKDGALSRMVLMGIEGGDSATRAATSERLAKAMRADGAFASVVNGDAASRELDQHYLMQSRYLLSPRVTAERFSAEGLRGAIQGSINALGGSAGLLLKAIFPQDPTGELPALIERMTNGRMPSSQDGVWTSASGDIALLVAMTAAPGTDTDAQEQVLARIRSAFDAAREGADVRLLMSGTPVFSVDARRTIRAEIERLSLVGGLAILTIMLAFYRSARNVVIGLIPVLTGIVVAVVAVSLGFGTVHAITVGFGTTLLGETLDYSIYYLVQSGNNANWRREYWPTIRLGVATSICGFAALLFSSFPGLAQLGVYSIAGLLTAAAVTRFVLPVLPARPVPDSSIHWLGGKMAGVSLQVRRLKWLAALLAVASLAIVLVNHDRLWAKGLSGLNPAPLNLQKLDERLRREAGAPDLSHMLVVSAPTADQALQAGEQVEASLAPLVQSGTIARIDNPAHFLPSTAAQQSRRSALPDSAELSDRLRQAVAALPVKADRFQPFVEDVQAAKAAAPITLQTLKGTSFEFLLQSLLLHRDSGWAVLMPVALPEGAAKAQAARSAIEAALGHAEPRQQAYFLDMDRQATEMFGQYLNEALVFSVAGVVGVVLLLALALRQPARIARVLMPLVGAVVIVMAAHVLAGTALTLLHLVGLLLIVAVGSNYALFFDQSFGPASALTQGALQRGLSRTQAAALASLALANVSTMIGFGILAWSQVPVLHAIGATVGPGALLALLLAMAWSGAREGRTPEVAA</sequence>
<feature type="transmembrane region" description="Helical" evidence="1">
    <location>
        <begin position="377"/>
        <end position="396"/>
    </location>
</feature>
<evidence type="ECO:0000313" key="3">
    <source>
        <dbReference type="Proteomes" id="UP000239709"/>
    </source>
</evidence>
<reference evidence="2 3" key="1">
    <citation type="submission" date="2018-03" db="EMBL/GenBank/DDBJ databases">
        <title>Genome sequencing of Ottowia sp.</title>
        <authorList>
            <person name="Kim S.-J."/>
            <person name="Heo J."/>
            <person name="Kwon S.-W."/>
        </authorList>
    </citation>
    <scope>NUCLEOTIDE SEQUENCE [LARGE SCALE GENOMIC DNA]</scope>
    <source>
        <strain evidence="2 3">KADR8-3</strain>
    </source>
</reference>
<dbReference type="PANTHER" id="PTHR33406">
    <property type="entry name" value="MEMBRANE PROTEIN MJ1562-RELATED"/>
    <property type="match status" value="1"/>
</dbReference>
<dbReference type="SUPFAM" id="SSF82866">
    <property type="entry name" value="Multidrug efflux transporter AcrB transmembrane domain"/>
    <property type="match status" value="2"/>
</dbReference>
<dbReference type="AlphaFoldDB" id="A0A2S0MG87"/>
<organism evidence="2 3">
    <name type="scientific">Ottowia oryzae</name>
    <dbReference type="NCBI Taxonomy" id="2109914"/>
    <lineage>
        <taxon>Bacteria</taxon>
        <taxon>Pseudomonadati</taxon>
        <taxon>Pseudomonadota</taxon>
        <taxon>Betaproteobacteria</taxon>
        <taxon>Burkholderiales</taxon>
        <taxon>Comamonadaceae</taxon>
        <taxon>Ottowia</taxon>
    </lineage>
</organism>
<evidence type="ECO:0000313" key="2">
    <source>
        <dbReference type="EMBL" id="AVO34904.1"/>
    </source>
</evidence>